<dbReference type="EMBL" id="CAJVQC010019361">
    <property type="protein sequence ID" value="CAG8700725.1"/>
    <property type="molecule type" value="Genomic_DNA"/>
</dbReference>
<organism evidence="1 2">
    <name type="scientific">Racocetra persica</name>
    <dbReference type="NCBI Taxonomy" id="160502"/>
    <lineage>
        <taxon>Eukaryota</taxon>
        <taxon>Fungi</taxon>
        <taxon>Fungi incertae sedis</taxon>
        <taxon>Mucoromycota</taxon>
        <taxon>Glomeromycotina</taxon>
        <taxon>Glomeromycetes</taxon>
        <taxon>Diversisporales</taxon>
        <taxon>Gigasporaceae</taxon>
        <taxon>Racocetra</taxon>
    </lineage>
</organism>
<gene>
    <name evidence="1" type="ORF">RPERSI_LOCUS10014</name>
</gene>
<evidence type="ECO:0000313" key="2">
    <source>
        <dbReference type="Proteomes" id="UP000789920"/>
    </source>
</evidence>
<sequence length="73" mass="8004">PRAKGAIPAVPATLTPKLVNSCKVRLRRYLEEEGMKGLERDDGEPTPGVVVATTYLWSRSCCHSDTCLAPVEY</sequence>
<feature type="non-terminal residue" evidence="1">
    <location>
        <position position="1"/>
    </location>
</feature>
<comment type="caution">
    <text evidence="1">The sequence shown here is derived from an EMBL/GenBank/DDBJ whole genome shotgun (WGS) entry which is preliminary data.</text>
</comment>
<dbReference type="Proteomes" id="UP000789920">
    <property type="component" value="Unassembled WGS sequence"/>
</dbReference>
<name>A0ACA9PFB4_9GLOM</name>
<protein>
    <submittedName>
        <fullName evidence="1">14029_t:CDS:1</fullName>
    </submittedName>
</protein>
<accession>A0ACA9PFB4</accession>
<reference evidence="1" key="1">
    <citation type="submission" date="2021-06" db="EMBL/GenBank/DDBJ databases">
        <authorList>
            <person name="Kallberg Y."/>
            <person name="Tangrot J."/>
            <person name="Rosling A."/>
        </authorList>
    </citation>
    <scope>NUCLEOTIDE SEQUENCE</scope>
    <source>
        <strain evidence="1">MA461A</strain>
    </source>
</reference>
<proteinExistence type="predicted"/>
<keyword evidence="2" id="KW-1185">Reference proteome</keyword>
<evidence type="ECO:0000313" key="1">
    <source>
        <dbReference type="EMBL" id="CAG8700725.1"/>
    </source>
</evidence>